<dbReference type="PROSITE" id="PS51375">
    <property type="entry name" value="PPR"/>
    <property type="match status" value="12"/>
</dbReference>
<evidence type="ECO:0000256" key="4">
    <source>
        <dbReference type="SAM" id="MobiDB-lite"/>
    </source>
</evidence>
<dbReference type="SUPFAM" id="SSF48452">
    <property type="entry name" value="TPR-like"/>
    <property type="match status" value="1"/>
</dbReference>
<organism evidence="6 7">
    <name type="scientific">Zostera marina</name>
    <name type="common">Eelgrass</name>
    <dbReference type="NCBI Taxonomy" id="29655"/>
    <lineage>
        <taxon>Eukaryota</taxon>
        <taxon>Viridiplantae</taxon>
        <taxon>Streptophyta</taxon>
        <taxon>Embryophyta</taxon>
        <taxon>Tracheophyta</taxon>
        <taxon>Spermatophyta</taxon>
        <taxon>Magnoliopsida</taxon>
        <taxon>Liliopsida</taxon>
        <taxon>Zosteraceae</taxon>
        <taxon>Zostera</taxon>
    </lineage>
</organism>
<evidence type="ECO:0000313" key="6">
    <source>
        <dbReference type="EMBL" id="KMZ61170.1"/>
    </source>
</evidence>
<keyword evidence="2" id="KW-0677">Repeat</keyword>
<evidence type="ECO:0000256" key="1">
    <source>
        <dbReference type="ARBA" id="ARBA00007626"/>
    </source>
</evidence>
<dbReference type="Pfam" id="PF13812">
    <property type="entry name" value="PPR_3"/>
    <property type="match status" value="1"/>
</dbReference>
<feature type="repeat" description="PPR" evidence="3">
    <location>
        <begin position="281"/>
        <end position="315"/>
    </location>
</feature>
<dbReference type="PROSITE" id="PS50828">
    <property type="entry name" value="SMR"/>
    <property type="match status" value="1"/>
</dbReference>
<dbReference type="EMBL" id="LFYR01001529">
    <property type="protein sequence ID" value="KMZ61170.1"/>
    <property type="molecule type" value="Genomic_DNA"/>
</dbReference>
<feature type="repeat" description="PPR" evidence="3">
    <location>
        <begin position="421"/>
        <end position="455"/>
    </location>
</feature>
<dbReference type="GO" id="GO:0009507">
    <property type="term" value="C:chloroplast"/>
    <property type="evidence" value="ECO:0000318"/>
    <property type="project" value="GO_Central"/>
</dbReference>
<feature type="region of interest" description="Disordered" evidence="4">
    <location>
        <begin position="839"/>
        <end position="864"/>
    </location>
</feature>
<feature type="repeat" description="PPR" evidence="3">
    <location>
        <begin position="246"/>
        <end position="280"/>
    </location>
</feature>
<dbReference type="PANTHER" id="PTHR47447">
    <property type="entry name" value="OS03G0856100 PROTEIN"/>
    <property type="match status" value="1"/>
</dbReference>
<feature type="repeat" description="PPR" evidence="3">
    <location>
        <begin position="386"/>
        <end position="420"/>
    </location>
</feature>
<dbReference type="Pfam" id="PF17177">
    <property type="entry name" value="PPR_long"/>
    <property type="match status" value="1"/>
</dbReference>
<feature type="repeat" description="PPR" evidence="3">
    <location>
        <begin position="316"/>
        <end position="350"/>
    </location>
</feature>
<dbReference type="InterPro" id="IPR011990">
    <property type="entry name" value="TPR-like_helical_dom_sf"/>
</dbReference>
<dbReference type="STRING" id="29655.A0A0K9NZ02"/>
<dbReference type="GO" id="GO:0042793">
    <property type="term" value="P:plastid transcription"/>
    <property type="evidence" value="ECO:0000318"/>
    <property type="project" value="GO_Central"/>
</dbReference>
<proteinExistence type="inferred from homology"/>
<comment type="caution">
    <text evidence="6">The sequence shown here is derived from an EMBL/GenBank/DDBJ whole genome shotgun (WGS) entry which is preliminary data.</text>
</comment>
<dbReference type="Pfam" id="PF01535">
    <property type="entry name" value="PPR"/>
    <property type="match status" value="1"/>
</dbReference>
<feature type="repeat" description="PPR" evidence="3">
    <location>
        <begin position="491"/>
        <end position="525"/>
    </location>
</feature>
<comment type="similarity">
    <text evidence="1">Belongs to the PPR family. P subfamily.</text>
</comment>
<protein>
    <submittedName>
        <fullName evidence="6">Putative Pentatricopeptide repeat-containing protein</fullName>
    </submittedName>
</protein>
<dbReference type="Proteomes" id="UP000036987">
    <property type="component" value="Unassembled WGS sequence"/>
</dbReference>
<dbReference type="NCBIfam" id="TIGR00756">
    <property type="entry name" value="PPR"/>
    <property type="match status" value="7"/>
</dbReference>
<feature type="repeat" description="PPR" evidence="3">
    <location>
        <begin position="596"/>
        <end position="630"/>
    </location>
</feature>
<gene>
    <name evidence="6" type="ORF">ZOSMA_54G01010</name>
</gene>
<evidence type="ECO:0000313" key="7">
    <source>
        <dbReference type="Proteomes" id="UP000036987"/>
    </source>
</evidence>
<feature type="repeat" description="PPR" evidence="3">
    <location>
        <begin position="172"/>
        <end position="206"/>
    </location>
</feature>
<feature type="repeat" description="PPR" evidence="3">
    <location>
        <begin position="208"/>
        <end position="245"/>
    </location>
</feature>
<dbReference type="OrthoDB" id="185373at2759"/>
<reference evidence="7" key="1">
    <citation type="journal article" date="2016" name="Nature">
        <title>The genome of the seagrass Zostera marina reveals angiosperm adaptation to the sea.</title>
        <authorList>
            <person name="Olsen J.L."/>
            <person name="Rouze P."/>
            <person name="Verhelst B."/>
            <person name="Lin Y.-C."/>
            <person name="Bayer T."/>
            <person name="Collen J."/>
            <person name="Dattolo E."/>
            <person name="De Paoli E."/>
            <person name="Dittami S."/>
            <person name="Maumus F."/>
            <person name="Michel G."/>
            <person name="Kersting A."/>
            <person name="Lauritano C."/>
            <person name="Lohaus R."/>
            <person name="Toepel M."/>
            <person name="Tonon T."/>
            <person name="Vanneste K."/>
            <person name="Amirebrahimi M."/>
            <person name="Brakel J."/>
            <person name="Bostroem C."/>
            <person name="Chovatia M."/>
            <person name="Grimwood J."/>
            <person name="Jenkins J.W."/>
            <person name="Jueterbock A."/>
            <person name="Mraz A."/>
            <person name="Stam W.T."/>
            <person name="Tice H."/>
            <person name="Bornberg-Bauer E."/>
            <person name="Green P.J."/>
            <person name="Pearson G.A."/>
            <person name="Procaccini G."/>
            <person name="Duarte C.M."/>
            <person name="Schmutz J."/>
            <person name="Reusch T.B.H."/>
            <person name="Van de Peer Y."/>
        </authorList>
    </citation>
    <scope>NUCLEOTIDE SEQUENCE [LARGE SCALE GENOMIC DNA]</scope>
    <source>
        <strain evidence="7">cv. Finnish</strain>
    </source>
</reference>
<feature type="repeat" description="PPR" evidence="3">
    <location>
        <begin position="526"/>
        <end position="560"/>
    </location>
</feature>
<evidence type="ECO:0000256" key="3">
    <source>
        <dbReference type="PROSITE-ProRule" id="PRU00708"/>
    </source>
</evidence>
<accession>A0A0K9NZ02</accession>
<dbReference type="FunFam" id="1.25.40.10:FF:000530">
    <property type="entry name" value="Pentatricopeptide repeat-containing protein At1g74850, chloroplastic"/>
    <property type="match status" value="1"/>
</dbReference>
<feature type="compositionally biased region" description="Acidic residues" evidence="4">
    <location>
        <begin position="843"/>
        <end position="852"/>
    </location>
</feature>
<dbReference type="InterPro" id="IPR002885">
    <property type="entry name" value="PPR_rpt"/>
</dbReference>
<name>A0A0K9NZ02_ZOSMR</name>
<sequence>MALHIPSNFTIPNPTSSFHKTPFFLLHRKRAPEIAATATATATIANARWKPKEVVLGTPAVRIEKGKYRYEVSTLIDKLSSLPPRGSIARCLESFKNRLSLPDFALVFKEFACRGDWQRSLRLFKYMQRQPWCRPDEHIHALVIGVLGREALLDRCIEIFDQDMVSNCVPRTALSYTALINAFARNGDHETALQLLDKMKSEDRVMPTVLTYNTALHACARAVEAVNWDPILGLFAQMRHDGVRPDLTTYKTLIAACSARGLASEAEMVFRTMNEAGVTPDTTTHTYLVDTFARVGRLGGVNVLLKEMEDEGNTPDATAYNVLLEAYARTGASSEAISVLRQMQNAGCAPNAATYSILLGLYGQSGRYEDVRELFLEMKVGNTAPDASTYNILIRVFGEGGYFKEVVTLFHDMLEEKVVPNMETYEGLVFACGRGGLHEDARKILSYMNGQGLVPSSKTYDGVLEAYGHTALYEEALVAFNTMYEVQSMPTVETYNILLNTFAMGGLFKESQASLLRMSESGVQRNTSTYNALIESYCQAGQFEEALKAYVDMQKSRCEPDERTLEAILNVYCTVGLVEESIEQFQEIKSLRLMPSVIAYCMLLSVYAKNDRWEDAYQLIDEMKTNRSSNIHQVIGSMIQGDYDDESNWQMVEYAFDNFKSSGCGFGLRLYNALLDALWWLGQKARASRVLAEATKHGLYPELYRKSKLVWSADVHRMSVGGALTAISVWLKNILEMFENGDDLPNLASVVVLRGEIEKSKTTRTSPVSKAVYTFLKDGISQSFNFPGWNKARIVCQRNHLKRLLTSKPEQSEYLTMKELFCITDATFPSPGTKLYTKLKDSEETDSDEEVSQSDILNPKVQTS</sequence>
<feature type="domain" description="Smr" evidence="5">
    <location>
        <begin position="713"/>
        <end position="802"/>
    </location>
</feature>
<feature type="repeat" description="PPR" evidence="3">
    <location>
        <begin position="351"/>
        <end position="385"/>
    </location>
</feature>
<dbReference type="PANTHER" id="PTHR47447:SF24">
    <property type="entry name" value="PENTATRICOPEPTIDE REPEAT-CONTAINING PROTEIN"/>
    <property type="match status" value="1"/>
</dbReference>
<evidence type="ECO:0000256" key="2">
    <source>
        <dbReference type="ARBA" id="ARBA00022737"/>
    </source>
</evidence>
<dbReference type="AlphaFoldDB" id="A0A0K9NZ02"/>
<dbReference type="Gene3D" id="1.25.40.10">
    <property type="entry name" value="Tetratricopeptide repeat domain"/>
    <property type="match status" value="5"/>
</dbReference>
<feature type="repeat" description="PPR" evidence="3">
    <location>
        <begin position="561"/>
        <end position="595"/>
    </location>
</feature>
<dbReference type="Pfam" id="PF13041">
    <property type="entry name" value="PPR_2"/>
    <property type="match status" value="2"/>
</dbReference>
<keyword evidence="7" id="KW-1185">Reference proteome</keyword>
<dbReference type="InterPro" id="IPR033443">
    <property type="entry name" value="PROP1-like_PPR_dom"/>
</dbReference>
<evidence type="ECO:0000259" key="5">
    <source>
        <dbReference type="PROSITE" id="PS50828"/>
    </source>
</evidence>
<dbReference type="InterPro" id="IPR002625">
    <property type="entry name" value="Smr_dom"/>
</dbReference>
<dbReference type="OMA" id="DVHRMWE"/>